<gene>
    <name evidence="2" type="ORF">D1Z90_10345</name>
</gene>
<sequence>MKSLIFGMLLSSAALPASALDMTSQDLVEGGLMDAKFASNLWDCGGKNISPHLKWSNVPEGTKSFVLTVYDPDAPTISGFWHWVAFNIPANVTELPQGAASKGLPSGSVQARNDYGEMGYGGACPPKSDGAHRYQFTIHALKVDKLDLPTDVPPAMVGYQIHLNVIESATIMATYNRD</sequence>
<dbReference type="CDD" id="cd00865">
    <property type="entry name" value="PEBP_bact_arch"/>
    <property type="match status" value="1"/>
</dbReference>
<feature type="signal peptide" evidence="1">
    <location>
        <begin position="1"/>
        <end position="19"/>
    </location>
</feature>
<dbReference type="Gene3D" id="3.90.280.10">
    <property type="entry name" value="PEBP-like"/>
    <property type="match status" value="1"/>
</dbReference>
<dbReference type="RefSeq" id="WP_119910684.1">
    <property type="nucleotide sequence ID" value="NZ_QZCH01000012.1"/>
</dbReference>
<dbReference type="PANTHER" id="PTHR30289">
    <property type="entry name" value="UNCHARACTERIZED PROTEIN YBCL-RELATED"/>
    <property type="match status" value="1"/>
</dbReference>
<dbReference type="PANTHER" id="PTHR30289:SF1">
    <property type="entry name" value="PEBP (PHOSPHATIDYLETHANOLAMINE-BINDING PROTEIN) FAMILY PROTEIN"/>
    <property type="match status" value="1"/>
</dbReference>
<dbReference type="EMBL" id="QZCH01000012">
    <property type="protein sequence ID" value="RJG47531.1"/>
    <property type="molecule type" value="Genomic_DNA"/>
</dbReference>
<comment type="caution">
    <text evidence="2">The sequence shown here is derived from an EMBL/GenBank/DDBJ whole genome shotgun (WGS) entry which is preliminary data.</text>
</comment>
<organism evidence="2 3">
    <name type="scientific">Motilimonas pumila</name>
    <dbReference type="NCBI Taxonomy" id="2303987"/>
    <lineage>
        <taxon>Bacteria</taxon>
        <taxon>Pseudomonadati</taxon>
        <taxon>Pseudomonadota</taxon>
        <taxon>Gammaproteobacteria</taxon>
        <taxon>Alteromonadales</taxon>
        <taxon>Alteromonadales genera incertae sedis</taxon>
        <taxon>Motilimonas</taxon>
    </lineage>
</organism>
<keyword evidence="3" id="KW-1185">Reference proteome</keyword>
<dbReference type="SUPFAM" id="SSF49777">
    <property type="entry name" value="PEBP-like"/>
    <property type="match status" value="1"/>
</dbReference>
<dbReference type="Pfam" id="PF01161">
    <property type="entry name" value="PBP"/>
    <property type="match status" value="1"/>
</dbReference>
<dbReference type="InterPro" id="IPR008914">
    <property type="entry name" value="PEBP"/>
</dbReference>
<name>A0A418YEJ2_9GAMM</name>
<dbReference type="OrthoDB" id="9797506at2"/>
<feature type="chain" id="PRO_5018982074" evidence="1">
    <location>
        <begin position="20"/>
        <end position="178"/>
    </location>
</feature>
<dbReference type="Proteomes" id="UP000283255">
    <property type="component" value="Unassembled WGS sequence"/>
</dbReference>
<evidence type="ECO:0000313" key="3">
    <source>
        <dbReference type="Proteomes" id="UP000283255"/>
    </source>
</evidence>
<dbReference type="AlphaFoldDB" id="A0A418YEJ2"/>
<keyword evidence="1" id="KW-0732">Signal</keyword>
<reference evidence="2 3" key="1">
    <citation type="submission" date="2018-09" db="EMBL/GenBank/DDBJ databases">
        <authorList>
            <person name="Wang F."/>
        </authorList>
    </citation>
    <scope>NUCLEOTIDE SEQUENCE [LARGE SCALE GENOMIC DNA]</scope>
    <source>
        <strain evidence="2 3">PLHSC7-2</strain>
    </source>
</reference>
<dbReference type="InterPro" id="IPR005247">
    <property type="entry name" value="YbhB_YbcL/LppC-like"/>
</dbReference>
<accession>A0A418YEJ2</accession>
<dbReference type="NCBIfam" id="TIGR00481">
    <property type="entry name" value="YbhB/YbcL family Raf kinase inhibitor-like protein"/>
    <property type="match status" value="1"/>
</dbReference>
<protein>
    <submittedName>
        <fullName evidence="2">YbhB/YbcL family Raf kinase inhibitor-like protein</fullName>
    </submittedName>
</protein>
<evidence type="ECO:0000256" key="1">
    <source>
        <dbReference type="SAM" id="SignalP"/>
    </source>
</evidence>
<reference evidence="2 3" key="2">
    <citation type="submission" date="2019-01" db="EMBL/GenBank/DDBJ databases">
        <title>Motilimonas pumilus sp. nov., isolated from the gut of sea cucumber (Apostichopus japonicus).</title>
        <authorList>
            <person name="Wang F.-Q."/>
            <person name="Ren L.-H."/>
            <person name="Lin Y.-W."/>
            <person name="Sun G.-H."/>
            <person name="Du Z.-J."/>
            <person name="Zhao J.-X."/>
            <person name="Liu X.-J."/>
            <person name="Liu L.-J."/>
        </authorList>
    </citation>
    <scope>NUCLEOTIDE SEQUENCE [LARGE SCALE GENOMIC DNA]</scope>
    <source>
        <strain evidence="2 3">PLHSC7-2</strain>
    </source>
</reference>
<evidence type="ECO:0000313" key="2">
    <source>
        <dbReference type="EMBL" id="RJG47531.1"/>
    </source>
</evidence>
<dbReference type="InterPro" id="IPR036610">
    <property type="entry name" value="PEBP-like_sf"/>
</dbReference>
<proteinExistence type="predicted"/>